<accession>A0A1A0CAM4</accession>
<name>A0A1A0CAM4_ACEPA</name>
<dbReference type="PATRIC" id="fig|438.15.peg.3202"/>
<keyword evidence="1" id="KW-0472">Membrane</keyword>
<keyword evidence="1" id="KW-1133">Transmembrane helix</keyword>
<protein>
    <submittedName>
        <fullName evidence="2">Uncharacterized protein</fullName>
    </submittedName>
</protein>
<dbReference type="Proteomes" id="UP000093796">
    <property type="component" value="Unassembled WGS sequence"/>
</dbReference>
<gene>
    <name evidence="2" type="ORF">SRCM100623_02902</name>
</gene>
<evidence type="ECO:0000313" key="2">
    <source>
        <dbReference type="EMBL" id="OAZ60034.1"/>
    </source>
</evidence>
<keyword evidence="1" id="KW-0812">Transmembrane</keyword>
<organism evidence="2 3">
    <name type="scientific">Acetobacter pasteurianus</name>
    <name type="common">Acetobacter turbidans</name>
    <dbReference type="NCBI Taxonomy" id="438"/>
    <lineage>
        <taxon>Bacteria</taxon>
        <taxon>Pseudomonadati</taxon>
        <taxon>Pseudomonadota</taxon>
        <taxon>Alphaproteobacteria</taxon>
        <taxon>Acetobacterales</taxon>
        <taxon>Acetobacteraceae</taxon>
        <taxon>Acetobacter</taxon>
    </lineage>
</organism>
<feature type="transmembrane region" description="Helical" evidence="1">
    <location>
        <begin position="36"/>
        <end position="59"/>
    </location>
</feature>
<dbReference type="AlphaFoldDB" id="A0A1A0CAM4"/>
<comment type="caution">
    <text evidence="2">The sequence shown here is derived from an EMBL/GenBank/DDBJ whole genome shotgun (WGS) entry which is preliminary data.</text>
</comment>
<evidence type="ECO:0000256" key="1">
    <source>
        <dbReference type="SAM" id="Phobius"/>
    </source>
</evidence>
<sequence length="63" mass="7070">MDSNRLSINVLLFLLLYSVVVFIVTWLWFSERRQCILAFCLLTVPAFLAGLCGGSDSLFSNVP</sequence>
<proteinExistence type="predicted"/>
<evidence type="ECO:0000313" key="3">
    <source>
        <dbReference type="Proteomes" id="UP000093796"/>
    </source>
</evidence>
<dbReference type="EMBL" id="LYUD01000165">
    <property type="protein sequence ID" value="OAZ60034.1"/>
    <property type="molecule type" value="Genomic_DNA"/>
</dbReference>
<reference evidence="2 3" key="1">
    <citation type="submission" date="2016-05" db="EMBL/GenBank/DDBJ databases">
        <title>Genome sequencing of Acetobacter pasteurianus strain SRCM100623.</title>
        <authorList>
            <person name="Song Y.R."/>
        </authorList>
    </citation>
    <scope>NUCLEOTIDE SEQUENCE [LARGE SCALE GENOMIC DNA]</scope>
    <source>
        <strain evidence="2 3">SRCM100623</strain>
    </source>
</reference>
<feature type="transmembrane region" description="Helical" evidence="1">
    <location>
        <begin position="6"/>
        <end position="29"/>
    </location>
</feature>